<keyword evidence="9" id="KW-0735">Signal-anchor</keyword>
<reference evidence="15" key="1">
    <citation type="submission" date="2023-08" db="EMBL/GenBank/DDBJ databases">
        <authorList>
            <person name="Audoor S."/>
            <person name="Bilcke G."/>
        </authorList>
    </citation>
    <scope>NUCLEOTIDE SEQUENCE</scope>
</reference>
<dbReference type="GO" id="GO:0006487">
    <property type="term" value="P:protein N-linked glycosylation"/>
    <property type="evidence" value="ECO:0007669"/>
    <property type="project" value="TreeGrafter"/>
</dbReference>
<protein>
    <recommendedName>
        <fullName evidence="4">dolichyl-phosphate beta-glucosyltransferase</fullName>
        <ecNumber evidence="4">2.4.1.117</ecNumber>
    </recommendedName>
</protein>
<keyword evidence="7 13" id="KW-0812">Transmembrane</keyword>
<feature type="domain" description="Glycosyltransferase 2-like" evidence="14">
    <location>
        <begin position="122"/>
        <end position="202"/>
    </location>
</feature>
<evidence type="ECO:0000256" key="2">
    <source>
        <dbReference type="ARBA" id="ARBA00004922"/>
    </source>
</evidence>
<keyword evidence="16" id="KW-1185">Reference proteome</keyword>
<dbReference type="PANTHER" id="PTHR10859:SF91">
    <property type="entry name" value="DOLICHYL-PHOSPHATE BETA-GLUCOSYLTRANSFERASE"/>
    <property type="match status" value="1"/>
</dbReference>
<feature type="transmembrane region" description="Helical" evidence="13">
    <location>
        <begin position="6"/>
        <end position="27"/>
    </location>
</feature>
<evidence type="ECO:0000256" key="7">
    <source>
        <dbReference type="ARBA" id="ARBA00022692"/>
    </source>
</evidence>
<keyword evidence="11 13" id="KW-0472">Membrane</keyword>
<keyword evidence="10 13" id="KW-1133">Transmembrane helix</keyword>
<evidence type="ECO:0000256" key="10">
    <source>
        <dbReference type="ARBA" id="ARBA00022989"/>
    </source>
</evidence>
<comment type="caution">
    <text evidence="15">The sequence shown here is derived from an EMBL/GenBank/DDBJ whole genome shotgun (WGS) entry which is preliminary data.</text>
</comment>
<evidence type="ECO:0000256" key="1">
    <source>
        <dbReference type="ARBA" id="ARBA00004389"/>
    </source>
</evidence>
<dbReference type="CDD" id="cd04188">
    <property type="entry name" value="DPG_synthase"/>
    <property type="match status" value="1"/>
</dbReference>
<proteinExistence type="inferred from homology"/>
<dbReference type="InterPro" id="IPR029044">
    <property type="entry name" value="Nucleotide-diphossugar_trans"/>
</dbReference>
<name>A0AAD2GB43_9STRA</name>
<evidence type="ECO:0000256" key="8">
    <source>
        <dbReference type="ARBA" id="ARBA00022824"/>
    </source>
</evidence>
<evidence type="ECO:0000313" key="16">
    <source>
        <dbReference type="Proteomes" id="UP001295423"/>
    </source>
</evidence>
<dbReference type="EC" id="2.4.1.117" evidence="4"/>
<dbReference type="GO" id="GO:0004581">
    <property type="term" value="F:dolichyl-phosphate beta-glucosyltransferase activity"/>
    <property type="evidence" value="ECO:0007669"/>
    <property type="project" value="UniProtKB-EC"/>
</dbReference>
<evidence type="ECO:0000256" key="4">
    <source>
        <dbReference type="ARBA" id="ARBA00012583"/>
    </source>
</evidence>
<dbReference type="InterPro" id="IPR001173">
    <property type="entry name" value="Glyco_trans_2-like"/>
</dbReference>
<evidence type="ECO:0000256" key="5">
    <source>
        <dbReference type="ARBA" id="ARBA00022676"/>
    </source>
</evidence>
<accession>A0AAD2GB43</accession>
<evidence type="ECO:0000256" key="3">
    <source>
        <dbReference type="ARBA" id="ARBA00006739"/>
    </source>
</evidence>
<organism evidence="15 16">
    <name type="scientific">Cylindrotheca closterium</name>
    <dbReference type="NCBI Taxonomy" id="2856"/>
    <lineage>
        <taxon>Eukaryota</taxon>
        <taxon>Sar</taxon>
        <taxon>Stramenopiles</taxon>
        <taxon>Ochrophyta</taxon>
        <taxon>Bacillariophyta</taxon>
        <taxon>Bacillariophyceae</taxon>
        <taxon>Bacillariophycidae</taxon>
        <taxon>Bacillariales</taxon>
        <taxon>Bacillariaceae</taxon>
        <taxon>Cylindrotheca</taxon>
    </lineage>
</organism>
<dbReference type="GO" id="GO:0005789">
    <property type="term" value="C:endoplasmic reticulum membrane"/>
    <property type="evidence" value="ECO:0007669"/>
    <property type="project" value="UniProtKB-SubCell"/>
</dbReference>
<dbReference type="SUPFAM" id="SSF53448">
    <property type="entry name" value="Nucleotide-diphospho-sugar transferases"/>
    <property type="match status" value="1"/>
</dbReference>
<evidence type="ECO:0000256" key="9">
    <source>
        <dbReference type="ARBA" id="ARBA00022968"/>
    </source>
</evidence>
<sequence length="364" mass="40502">MESSIVANTIAAIAVVIMVLGLAWVFYPAWLVAMAPETKWTILRNNEDDSNEAKSATTAEHKIVLSLVIPAYNEEERIPIMLQSAHDFLQSTQGIEVLDKLNQVGLKHNHGDQENDKRTISVEWIVVDDGSVDKTCEVVTKVMKSIQSKNYLWKIVSLEKNCGKGAAIKTGMSIAKGHYSLMVDADGATDFGPGLQKLVDNLFSVHNDGGANNRNMIAVFGSRAHLQGESTAKRSLVRSFLMWAFHFFVRILVSSTIQDTQCGFKLFDQQAARLIFGNLHLQRWAFDTEVVCLCHLLQVTMLEVAVPWQEIEGSKLSTSKFALAMASITMLRDMICVRLCYTLRLWTASSSSLQPQSNSKRKSS</sequence>
<evidence type="ECO:0000256" key="6">
    <source>
        <dbReference type="ARBA" id="ARBA00022679"/>
    </source>
</evidence>
<dbReference type="AlphaFoldDB" id="A0AAD2GB43"/>
<evidence type="ECO:0000256" key="12">
    <source>
        <dbReference type="ARBA" id="ARBA00045097"/>
    </source>
</evidence>
<comment type="pathway">
    <text evidence="2">Protein modification; protein glycosylation.</text>
</comment>
<evidence type="ECO:0000313" key="15">
    <source>
        <dbReference type="EMBL" id="CAJ1967168.1"/>
    </source>
</evidence>
<dbReference type="InterPro" id="IPR035518">
    <property type="entry name" value="DPG_synthase"/>
</dbReference>
<keyword evidence="5" id="KW-0328">Glycosyltransferase</keyword>
<dbReference type="Proteomes" id="UP001295423">
    <property type="component" value="Unassembled WGS sequence"/>
</dbReference>
<gene>
    <name evidence="15" type="ORF">CYCCA115_LOCUS22646</name>
</gene>
<evidence type="ECO:0000259" key="14">
    <source>
        <dbReference type="Pfam" id="PF00535"/>
    </source>
</evidence>
<comment type="catalytic activity">
    <reaction evidence="12">
        <text>a di-trans,poly-cis-dolichyl phosphate + UDP-alpha-D-glucose = a di-trans,poly-cis-dolichyl beta-D-glucosyl phosphate + UDP</text>
        <dbReference type="Rhea" id="RHEA:15401"/>
        <dbReference type="Rhea" id="RHEA-COMP:19498"/>
        <dbReference type="Rhea" id="RHEA-COMP:19502"/>
        <dbReference type="ChEBI" id="CHEBI:57525"/>
        <dbReference type="ChEBI" id="CHEBI:57683"/>
        <dbReference type="ChEBI" id="CHEBI:58223"/>
        <dbReference type="ChEBI" id="CHEBI:58885"/>
        <dbReference type="EC" id="2.4.1.117"/>
    </reaction>
    <physiologicalReaction direction="left-to-right" evidence="12">
        <dbReference type="Rhea" id="RHEA:15402"/>
    </physiologicalReaction>
</comment>
<dbReference type="PANTHER" id="PTHR10859">
    <property type="entry name" value="GLYCOSYL TRANSFERASE"/>
    <property type="match status" value="1"/>
</dbReference>
<comment type="subcellular location">
    <subcellularLocation>
        <location evidence="1">Endoplasmic reticulum membrane</location>
        <topology evidence="1">Single-pass membrane protein</topology>
    </subcellularLocation>
</comment>
<evidence type="ECO:0000256" key="11">
    <source>
        <dbReference type="ARBA" id="ARBA00023136"/>
    </source>
</evidence>
<keyword evidence="6" id="KW-0808">Transferase</keyword>
<keyword evidence="8" id="KW-0256">Endoplasmic reticulum</keyword>
<dbReference type="Gene3D" id="3.90.550.10">
    <property type="entry name" value="Spore Coat Polysaccharide Biosynthesis Protein SpsA, Chain A"/>
    <property type="match status" value="1"/>
</dbReference>
<dbReference type="EMBL" id="CAKOGP040002314">
    <property type="protein sequence ID" value="CAJ1967168.1"/>
    <property type="molecule type" value="Genomic_DNA"/>
</dbReference>
<dbReference type="Pfam" id="PF00535">
    <property type="entry name" value="Glycos_transf_2"/>
    <property type="match status" value="1"/>
</dbReference>
<evidence type="ECO:0000256" key="13">
    <source>
        <dbReference type="SAM" id="Phobius"/>
    </source>
</evidence>
<comment type="similarity">
    <text evidence="3">Belongs to the glycosyltransferase 2 family.</text>
</comment>